<comment type="function">
    <text evidence="5">Toxic component of a toxin-antitoxin (TA) system. An RNase.</text>
</comment>
<comment type="similarity">
    <text evidence="5">Belongs to the PINc/VapC protein family.</text>
</comment>
<comment type="cofactor">
    <cofactor evidence="5">
        <name>Mg(2+)</name>
        <dbReference type="ChEBI" id="CHEBI:18420"/>
    </cofactor>
</comment>
<feature type="domain" description="PIN" evidence="6">
    <location>
        <begin position="7"/>
        <end position="117"/>
    </location>
</feature>
<dbReference type="InterPro" id="IPR022907">
    <property type="entry name" value="VapC_family"/>
</dbReference>
<dbReference type="RefSeq" id="WP_228978563.1">
    <property type="nucleotide sequence ID" value="NZ_CAJQYY010000013.1"/>
</dbReference>
<sequence length="131" mass="14443">MATSMRVIDTSAWIEWLIGSAPGKKLSKEFPDKSRCIVPTIVQLELSKWLVREVGEEQADQVIAYTQKCMVVPLDTAIALLAAELHREYKLATADAIVYATARQQGADLLTCDAHFNGLPGTVFVQKPPRS</sequence>
<dbReference type="Gene3D" id="3.40.50.1010">
    <property type="entry name" value="5'-nuclease"/>
    <property type="match status" value="1"/>
</dbReference>
<keyword evidence="4 5" id="KW-0378">Hydrolase</keyword>
<dbReference type="InterPro" id="IPR002716">
    <property type="entry name" value="PIN_dom"/>
</dbReference>
<keyword evidence="2 5" id="KW-0540">Nuclease</keyword>
<keyword evidence="5" id="KW-0460">Magnesium</keyword>
<dbReference type="Pfam" id="PF01850">
    <property type="entry name" value="PIN"/>
    <property type="match status" value="1"/>
</dbReference>
<keyword evidence="1 5" id="KW-1277">Toxin-antitoxin system</keyword>
<proteinExistence type="inferred from homology"/>
<keyword evidence="5" id="KW-0800">Toxin</keyword>
<keyword evidence="8" id="KW-1185">Reference proteome</keyword>
<feature type="binding site" evidence="5">
    <location>
        <position position="95"/>
    </location>
    <ligand>
        <name>Mg(2+)</name>
        <dbReference type="ChEBI" id="CHEBI:18420"/>
    </ligand>
</feature>
<evidence type="ECO:0000313" key="8">
    <source>
        <dbReference type="Proteomes" id="UP000789752"/>
    </source>
</evidence>
<dbReference type="PANTHER" id="PTHR39677:SF4">
    <property type="entry name" value="RIBONUCLEASE VAPC6"/>
    <property type="match status" value="1"/>
</dbReference>
<keyword evidence="3 5" id="KW-0479">Metal-binding</keyword>
<accession>A0ABM8U469</accession>
<evidence type="ECO:0000256" key="5">
    <source>
        <dbReference type="HAMAP-Rule" id="MF_00265"/>
    </source>
</evidence>
<dbReference type="EMBL" id="CAJQYY010000013">
    <property type="protein sequence ID" value="CAG4899428.1"/>
    <property type="molecule type" value="Genomic_DNA"/>
</dbReference>
<evidence type="ECO:0000256" key="2">
    <source>
        <dbReference type="ARBA" id="ARBA00022722"/>
    </source>
</evidence>
<evidence type="ECO:0000256" key="1">
    <source>
        <dbReference type="ARBA" id="ARBA00022649"/>
    </source>
</evidence>
<protein>
    <recommendedName>
        <fullName evidence="5">Ribonuclease VapC</fullName>
        <shortName evidence="5">RNase VapC</shortName>
        <ecNumber evidence="5">3.1.-.-</ecNumber>
    </recommendedName>
    <alternativeName>
        <fullName evidence="5">Toxin VapC</fullName>
    </alternativeName>
</protein>
<dbReference type="EC" id="3.1.-.-" evidence="5"/>
<comment type="caution">
    <text evidence="7">The sequence shown here is derived from an EMBL/GenBank/DDBJ whole genome shotgun (WGS) entry which is preliminary data.</text>
</comment>
<feature type="binding site" evidence="5">
    <location>
        <position position="9"/>
    </location>
    <ligand>
        <name>Mg(2+)</name>
        <dbReference type="ChEBI" id="CHEBI:18420"/>
    </ligand>
</feature>
<organism evidence="7 8">
    <name type="scientific">Paraburkholderia gardini</name>
    <dbReference type="NCBI Taxonomy" id="2823469"/>
    <lineage>
        <taxon>Bacteria</taxon>
        <taxon>Pseudomonadati</taxon>
        <taxon>Pseudomonadota</taxon>
        <taxon>Betaproteobacteria</taxon>
        <taxon>Burkholderiales</taxon>
        <taxon>Burkholderiaceae</taxon>
        <taxon>Paraburkholderia</taxon>
    </lineage>
</organism>
<dbReference type="Proteomes" id="UP000789752">
    <property type="component" value="Unassembled WGS sequence"/>
</dbReference>
<dbReference type="SUPFAM" id="SSF88723">
    <property type="entry name" value="PIN domain-like"/>
    <property type="match status" value="1"/>
</dbReference>
<dbReference type="CDD" id="cd18686">
    <property type="entry name" value="PIN_VapC-like"/>
    <property type="match status" value="1"/>
</dbReference>
<dbReference type="GO" id="GO:0016787">
    <property type="term" value="F:hydrolase activity"/>
    <property type="evidence" value="ECO:0007669"/>
    <property type="project" value="UniProtKB-KW"/>
</dbReference>
<dbReference type="GO" id="GO:0004519">
    <property type="term" value="F:endonuclease activity"/>
    <property type="evidence" value="ECO:0007669"/>
    <property type="project" value="UniProtKB-KW"/>
</dbReference>
<evidence type="ECO:0000259" key="6">
    <source>
        <dbReference type="Pfam" id="PF01850"/>
    </source>
</evidence>
<name>A0ABM8U469_9BURK</name>
<dbReference type="PANTHER" id="PTHR39677">
    <property type="entry name" value="RIBONUCLEASE VAPC6"/>
    <property type="match status" value="1"/>
</dbReference>
<dbReference type="HAMAP" id="MF_00265">
    <property type="entry name" value="VapC_Nob1"/>
    <property type="match status" value="1"/>
</dbReference>
<evidence type="ECO:0000256" key="4">
    <source>
        <dbReference type="ARBA" id="ARBA00022801"/>
    </source>
</evidence>
<gene>
    <name evidence="7" type="primary">vapC_1</name>
    <name evidence="5" type="synonym">vapC</name>
    <name evidence="7" type="ORF">R54767_02526</name>
</gene>
<dbReference type="InterPro" id="IPR029060">
    <property type="entry name" value="PIN-like_dom_sf"/>
</dbReference>
<reference evidence="7 8" key="1">
    <citation type="submission" date="2021-04" db="EMBL/GenBank/DDBJ databases">
        <authorList>
            <person name="Vanwijnsberghe S."/>
        </authorList>
    </citation>
    <scope>NUCLEOTIDE SEQUENCE [LARGE SCALE GENOMIC DNA]</scope>
    <source>
        <strain evidence="7 8">LMG 32171</strain>
    </source>
</reference>
<keyword evidence="7" id="KW-0255">Endonuclease</keyword>
<evidence type="ECO:0000256" key="3">
    <source>
        <dbReference type="ARBA" id="ARBA00022723"/>
    </source>
</evidence>
<evidence type="ECO:0000313" key="7">
    <source>
        <dbReference type="EMBL" id="CAG4899428.1"/>
    </source>
</evidence>